<dbReference type="Pfam" id="PF01381">
    <property type="entry name" value="HTH_3"/>
    <property type="match status" value="1"/>
</dbReference>
<dbReference type="SUPFAM" id="SSF47413">
    <property type="entry name" value="lambda repressor-like DNA-binding domains"/>
    <property type="match status" value="1"/>
</dbReference>
<dbReference type="Gene3D" id="1.10.260.40">
    <property type="entry name" value="lambda repressor-like DNA-binding domains"/>
    <property type="match status" value="1"/>
</dbReference>
<keyword evidence="2" id="KW-0472">Membrane</keyword>
<keyword evidence="2" id="KW-1133">Transmembrane helix</keyword>
<keyword evidence="1" id="KW-0238">DNA-binding</keyword>
<dbReference type="AlphaFoldDB" id="A0A0R1SKB9"/>
<name>A0A0R1SKB9_9LACO</name>
<reference evidence="4 5" key="1">
    <citation type="journal article" date="2015" name="Genome Announc.">
        <title>Expanding the biotechnology potential of lactobacilli through comparative genomics of 213 strains and associated genera.</title>
        <authorList>
            <person name="Sun Z."/>
            <person name="Harris H.M."/>
            <person name="McCann A."/>
            <person name="Guo C."/>
            <person name="Argimon S."/>
            <person name="Zhang W."/>
            <person name="Yang X."/>
            <person name="Jeffery I.B."/>
            <person name="Cooney J.C."/>
            <person name="Kagawa T.F."/>
            <person name="Liu W."/>
            <person name="Song Y."/>
            <person name="Salvetti E."/>
            <person name="Wrobel A."/>
            <person name="Rasinkangas P."/>
            <person name="Parkhill J."/>
            <person name="Rea M.C."/>
            <person name="O'Sullivan O."/>
            <person name="Ritari J."/>
            <person name="Douillard F.P."/>
            <person name="Paul Ross R."/>
            <person name="Yang R."/>
            <person name="Briner A.E."/>
            <person name="Felis G.E."/>
            <person name="de Vos W.M."/>
            <person name="Barrangou R."/>
            <person name="Klaenhammer T.R."/>
            <person name="Caufield P.W."/>
            <person name="Cui Y."/>
            <person name="Zhang H."/>
            <person name="O'Toole P.W."/>
        </authorList>
    </citation>
    <scope>NUCLEOTIDE SEQUENCE [LARGE SCALE GENOMIC DNA]</scope>
    <source>
        <strain evidence="4 5">DSM 14421</strain>
    </source>
</reference>
<dbReference type="Proteomes" id="UP000052013">
    <property type="component" value="Unassembled WGS sequence"/>
</dbReference>
<evidence type="ECO:0000313" key="5">
    <source>
        <dbReference type="Proteomes" id="UP000052013"/>
    </source>
</evidence>
<evidence type="ECO:0000256" key="2">
    <source>
        <dbReference type="SAM" id="Phobius"/>
    </source>
</evidence>
<comment type="caution">
    <text evidence="4">The sequence shown here is derived from an EMBL/GenBank/DDBJ whole genome shotgun (WGS) entry which is preliminary data.</text>
</comment>
<dbReference type="PROSITE" id="PS50943">
    <property type="entry name" value="HTH_CROC1"/>
    <property type="match status" value="1"/>
</dbReference>
<organism evidence="4 5">
    <name type="scientific">Lentilactobacillus diolivorans DSM 14421</name>
    <dbReference type="NCBI Taxonomy" id="1423739"/>
    <lineage>
        <taxon>Bacteria</taxon>
        <taxon>Bacillati</taxon>
        <taxon>Bacillota</taxon>
        <taxon>Bacilli</taxon>
        <taxon>Lactobacillales</taxon>
        <taxon>Lactobacillaceae</taxon>
        <taxon>Lentilactobacillus</taxon>
    </lineage>
</organism>
<feature type="transmembrane region" description="Helical" evidence="2">
    <location>
        <begin position="86"/>
        <end position="104"/>
    </location>
</feature>
<dbReference type="PANTHER" id="PTHR46558">
    <property type="entry name" value="TRACRIPTIONAL REGULATORY PROTEIN-RELATED-RELATED"/>
    <property type="match status" value="1"/>
</dbReference>
<proteinExistence type="predicted"/>
<sequence>MLADILKQKRKQLGLTQTVIAQKLNVQRQTVSNWENDKSYPDIPTLVRISKLYDLSLDYMLKGDEQYMKQVKKDYRLINKRKKDVWLDRLLIVGLTVGLAPLLWLPFVKSDEQSKWIGVFMMVCVTAMFPLSYLKLKSFYHGDSKNLFVPKSSGVGLTINPNHPLGKLVWIILTLIMVYMIIQMIITPD</sequence>
<gene>
    <name evidence="4" type="ORF">FC85_GL000450</name>
</gene>
<feature type="transmembrane region" description="Helical" evidence="2">
    <location>
        <begin position="168"/>
        <end position="186"/>
    </location>
</feature>
<dbReference type="PANTHER" id="PTHR46558:SF15">
    <property type="entry name" value="HELIX-TURN-HELIX DOMAIN PROTEIN"/>
    <property type="match status" value="1"/>
</dbReference>
<keyword evidence="2" id="KW-0812">Transmembrane</keyword>
<dbReference type="PATRIC" id="fig|1423739.3.peg.473"/>
<evidence type="ECO:0000313" key="4">
    <source>
        <dbReference type="EMBL" id="KRL69568.1"/>
    </source>
</evidence>
<dbReference type="CDD" id="cd00093">
    <property type="entry name" value="HTH_XRE"/>
    <property type="match status" value="1"/>
</dbReference>
<dbReference type="RefSeq" id="WP_057863658.1">
    <property type="nucleotide sequence ID" value="NZ_AZEY01000007.1"/>
</dbReference>
<dbReference type="EMBL" id="AZEY01000007">
    <property type="protein sequence ID" value="KRL69568.1"/>
    <property type="molecule type" value="Genomic_DNA"/>
</dbReference>
<protein>
    <recommendedName>
        <fullName evidence="3">HTH cro/C1-type domain-containing protein</fullName>
    </recommendedName>
</protein>
<feature type="domain" description="HTH cro/C1-type" evidence="3">
    <location>
        <begin position="6"/>
        <end position="60"/>
    </location>
</feature>
<dbReference type="STRING" id="1423739.FC85_GL000450"/>
<feature type="transmembrane region" description="Helical" evidence="2">
    <location>
        <begin position="116"/>
        <end position="136"/>
    </location>
</feature>
<dbReference type="InterPro" id="IPR001387">
    <property type="entry name" value="Cro/C1-type_HTH"/>
</dbReference>
<evidence type="ECO:0000259" key="3">
    <source>
        <dbReference type="PROSITE" id="PS50943"/>
    </source>
</evidence>
<accession>A0A0R1SKB9</accession>
<dbReference type="InterPro" id="IPR010982">
    <property type="entry name" value="Lambda_DNA-bd_dom_sf"/>
</dbReference>
<dbReference type="SMART" id="SM00530">
    <property type="entry name" value="HTH_XRE"/>
    <property type="match status" value="1"/>
</dbReference>
<dbReference type="GO" id="GO:0003677">
    <property type="term" value="F:DNA binding"/>
    <property type="evidence" value="ECO:0007669"/>
    <property type="project" value="UniProtKB-KW"/>
</dbReference>
<evidence type="ECO:0000256" key="1">
    <source>
        <dbReference type="ARBA" id="ARBA00023125"/>
    </source>
</evidence>